<evidence type="ECO:0000313" key="2">
    <source>
        <dbReference type="Proteomes" id="UP000265801"/>
    </source>
</evidence>
<dbReference type="EMBL" id="QXIR01000026">
    <property type="protein sequence ID" value="RIW30384.1"/>
    <property type="molecule type" value="Genomic_DNA"/>
</dbReference>
<name>A0A3A1QSL7_9BACI</name>
<sequence>MDKTTAMEIIKNESLENYCFFCEDINKEEAVVITENDIEWIVFTNDERGTKISEKVYKEESKALMDFIERLRGGRALRQYINGKRGVD</sequence>
<dbReference type="Proteomes" id="UP000265801">
    <property type="component" value="Unassembled WGS sequence"/>
</dbReference>
<dbReference type="RefSeq" id="WP_119548468.1">
    <property type="nucleotide sequence ID" value="NZ_QXIR01000026.1"/>
</dbReference>
<evidence type="ECO:0000313" key="1">
    <source>
        <dbReference type="EMBL" id="RIW30384.1"/>
    </source>
</evidence>
<gene>
    <name evidence="1" type="ORF">D3H55_16735</name>
</gene>
<organism evidence="1 2">
    <name type="scientific">Bacillus salacetis</name>
    <dbReference type="NCBI Taxonomy" id="2315464"/>
    <lineage>
        <taxon>Bacteria</taxon>
        <taxon>Bacillati</taxon>
        <taxon>Bacillota</taxon>
        <taxon>Bacilli</taxon>
        <taxon>Bacillales</taxon>
        <taxon>Bacillaceae</taxon>
        <taxon>Bacillus</taxon>
    </lineage>
</organism>
<proteinExistence type="predicted"/>
<reference evidence="1 2" key="1">
    <citation type="submission" date="2018-09" db="EMBL/GenBank/DDBJ databases">
        <title>Bacillus saliacetes sp. nov., isolated from Thai shrimp paste (Ka-pi).</title>
        <authorList>
            <person name="Daroonpunt R."/>
            <person name="Tanasupawat S."/>
            <person name="Yiamsombut S."/>
        </authorList>
    </citation>
    <scope>NUCLEOTIDE SEQUENCE [LARGE SCALE GENOMIC DNA]</scope>
    <source>
        <strain evidence="1 2">SKP7-4</strain>
    </source>
</reference>
<dbReference type="AlphaFoldDB" id="A0A3A1QSL7"/>
<dbReference type="OrthoDB" id="2084893at2"/>
<accession>A0A3A1QSL7</accession>
<keyword evidence="2" id="KW-1185">Reference proteome</keyword>
<protein>
    <submittedName>
        <fullName evidence="1">Uncharacterized protein</fullName>
    </submittedName>
</protein>
<comment type="caution">
    <text evidence="1">The sequence shown here is derived from an EMBL/GenBank/DDBJ whole genome shotgun (WGS) entry which is preliminary data.</text>
</comment>